<evidence type="ECO:0000256" key="1">
    <source>
        <dbReference type="SAM" id="SignalP"/>
    </source>
</evidence>
<feature type="chain" id="PRO_5035772568" evidence="1">
    <location>
        <begin position="36"/>
        <end position="127"/>
    </location>
</feature>
<accession>A0A8S1GWY7</accession>
<evidence type="ECO:0000313" key="2">
    <source>
        <dbReference type="EMBL" id="CAD6187865.1"/>
    </source>
</evidence>
<gene>
    <name evidence="2" type="ORF">CAUJ_LOCUS3784</name>
</gene>
<protein>
    <submittedName>
        <fullName evidence="2">Uncharacterized protein</fullName>
    </submittedName>
</protein>
<feature type="signal peptide" evidence="1">
    <location>
        <begin position="1"/>
        <end position="35"/>
    </location>
</feature>
<sequence length="127" mass="14032">MVGKKDAFASRPTVHLQVRLRLVCLCAGLALPGRAACLPKESCPITVLYIGKTIKRGRRKEQTHQTYGAEIGYSYDGAADLRRFGEPKHRLEADDICGDPQRLLFSEAPNIVQPKSVQSSPECTKVH</sequence>
<dbReference type="Proteomes" id="UP000835052">
    <property type="component" value="Unassembled WGS sequence"/>
</dbReference>
<keyword evidence="1" id="KW-0732">Signal</keyword>
<evidence type="ECO:0000313" key="3">
    <source>
        <dbReference type="Proteomes" id="UP000835052"/>
    </source>
</evidence>
<comment type="caution">
    <text evidence="2">The sequence shown here is derived from an EMBL/GenBank/DDBJ whole genome shotgun (WGS) entry which is preliminary data.</text>
</comment>
<keyword evidence="3" id="KW-1185">Reference proteome</keyword>
<organism evidence="2 3">
    <name type="scientific">Caenorhabditis auriculariae</name>
    <dbReference type="NCBI Taxonomy" id="2777116"/>
    <lineage>
        <taxon>Eukaryota</taxon>
        <taxon>Metazoa</taxon>
        <taxon>Ecdysozoa</taxon>
        <taxon>Nematoda</taxon>
        <taxon>Chromadorea</taxon>
        <taxon>Rhabditida</taxon>
        <taxon>Rhabditina</taxon>
        <taxon>Rhabditomorpha</taxon>
        <taxon>Rhabditoidea</taxon>
        <taxon>Rhabditidae</taxon>
        <taxon>Peloderinae</taxon>
        <taxon>Caenorhabditis</taxon>
    </lineage>
</organism>
<dbReference type="EMBL" id="CAJGYM010000007">
    <property type="protein sequence ID" value="CAD6187865.1"/>
    <property type="molecule type" value="Genomic_DNA"/>
</dbReference>
<dbReference type="AlphaFoldDB" id="A0A8S1GWY7"/>
<proteinExistence type="predicted"/>
<name>A0A8S1GWY7_9PELO</name>
<reference evidence="2" key="1">
    <citation type="submission" date="2020-10" db="EMBL/GenBank/DDBJ databases">
        <authorList>
            <person name="Kikuchi T."/>
        </authorList>
    </citation>
    <scope>NUCLEOTIDE SEQUENCE</scope>
    <source>
        <strain evidence="2">NKZ352</strain>
    </source>
</reference>